<dbReference type="STRING" id="118168.MC7420_7655"/>
<organism evidence="1 2">
    <name type="scientific">Coleofasciculus chthonoplastes PCC 7420</name>
    <dbReference type="NCBI Taxonomy" id="118168"/>
    <lineage>
        <taxon>Bacteria</taxon>
        <taxon>Bacillati</taxon>
        <taxon>Cyanobacteriota</taxon>
        <taxon>Cyanophyceae</taxon>
        <taxon>Coleofasciculales</taxon>
        <taxon>Coleofasciculaceae</taxon>
        <taxon>Coleofasciculus</taxon>
    </lineage>
</organism>
<keyword evidence="2" id="KW-1185">Reference proteome</keyword>
<dbReference type="EMBL" id="DS989842">
    <property type="protein sequence ID" value="EDX77917.1"/>
    <property type="molecule type" value="Genomic_DNA"/>
</dbReference>
<dbReference type="HOGENOM" id="CLU_2681334_0_0_3"/>
<dbReference type="Proteomes" id="UP000003835">
    <property type="component" value="Unassembled WGS sequence"/>
</dbReference>
<dbReference type="AlphaFoldDB" id="B4VJ18"/>
<evidence type="ECO:0000313" key="2">
    <source>
        <dbReference type="Proteomes" id="UP000003835"/>
    </source>
</evidence>
<protein>
    <submittedName>
        <fullName evidence="1">Uncharacterized protein</fullName>
    </submittedName>
</protein>
<accession>B4VJ18</accession>
<name>B4VJ18_9CYAN</name>
<proteinExistence type="predicted"/>
<reference evidence="1 2" key="1">
    <citation type="submission" date="2008-07" db="EMBL/GenBank/DDBJ databases">
        <authorList>
            <person name="Tandeau de Marsac N."/>
            <person name="Ferriera S."/>
            <person name="Johnson J."/>
            <person name="Kravitz S."/>
            <person name="Beeson K."/>
            <person name="Sutton G."/>
            <person name="Rogers Y.-H."/>
            <person name="Friedman R."/>
            <person name="Frazier M."/>
            <person name="Venter J.C."/>
        </authorList>
    </citation>
    <scope>NUCLEOTIDE SEQUENCE [LARGE SCALE GENOMIC DNA]</scope>
    <source>
        <strain evidence="1 2">PCC 7420</strain>
    </source>
</reference>
<evidence type="ECO:0000313" key="1">
    <source>
        <dbReference type="EMBL" id="EDX77917.1"/>
    </source>
</evidence>
<gene>
    <name evidence="1" type="ORF">MC7420_7655</name>
</gene>
<sequence>MHVGAPLRMDIGGIADNQNVRSPIELRAQVDATLQIHSGEIGDIYQVRSPLLIVYRYSVSRSLIEPDDKVRSRR</sequence>